<evidence type="ECO:0000256" key="1">
    <source>
        <dbReference type="ARBA" id="ARBA00000542"/>
    </source>
</evidence>
<evidence type="ECO:0000256" key="16">
    <source>
        <dbReference type="ARBA" id="ARBA00022843"/>
    </source>
</evidence>
<evidence type="ECO:0000256" key="4">
    <source>
        <dbReference type="ARBA" id="ARBA00000996"/>
    </source>
</evidence>
<keyword evidence="22" id="KW-0564">Palmitate</keyword>
<comment type="catalytic activity">
    <reaction evidence="27">
        <text>tetracosanoate(out) = tetracosanoate(in)</text>
        <dbReference type="Rhea" id="RHEA:45260"/>
        <dbReference type="ChEBI" id="CHEBI:31014"/>
    </reaction>
    <physiologicalReaction direction="left-to-right" evidence="27">
        <dbReference type="Rhea" id="RHEA:45261"/>
    </physiologicalReaction>
</comment>
<dbReference type="GO" id="GO:0009986">
    <property type="term" value="C:cell surface"/>
    <property type="evidence" value="ECO:0007669"/>
    <property type="project" value="TreeGrafter"/>
</dbReference>
<gene>
    <name evidence="34" type="ORF">PECUL_23A059343</name>
</gene>
<dbReference type="GO" id="GO:0007155">
    <property type="term" value="P:cell adhesion"/>
    <property type="evidence" value="ECO:0007669"/>
    <property type="project" value="UniProtKB-KW"/>
</dbReference>
<dbReference type="GO" id="GO:0042953">
    <property type="term" value="P:lipoprotein transport"/>
    <property type="evidence" value="ECO:0007669"/>
    <property type="project" value="TreeGrafter"/>
</dbReference>
<evidence type="ECO:0000256" key="22">
    <source>
        <dbReference type="ARBA" id="ARBA00023139"/>
    </source>
</evidence>
<keyword evidence="21 33" id="KW-0472">Membrane</keyword>
<dbReference type="GO" id="GO:0005044">
    <property type="term" value="F:scavenger receptor activity"/>
    <property type="evidence" value="ECO:0007669"/>
    <property type="project" value="TreeGrafter"/>
</dbReference>
<evidence type="ECO:0000256" key="32">
    <source>
        <dbReference type="PIRSR" id="PIRSR605428-52"/>
    </source>
</evidence>
<evidence type="ECO:0000313" key="34">
    <source>
        <dbReference type="EMBL" id="CAH2275694.1"/>
    </source>
</evidence>
<evidence type="ECO:0000256" key="2">
    <source>
        <dbReference type="ARBA" id="ARBA00000626"/>
    </source>
</evidence>
<dbReference type="GO" id="GO:0034383">
    <property type="term" value="P:low-density lipoprotein particle clearance"/>
    <property type="evidence" value="ECO:0007669"/>
    <property type="project" value="TreeGrafter"/>
</dbReference>
<feature type="disulfide bond" evidence="32">
    <location>
        <begin position="271"/>
        <end position="332"/>
    </location>
</feature>
<accession>A0AAD1RPI7</accession>
<dbReference type="Proteomes" id="UP001295444">
    <property type="component" value="Chromosome 03"/>
</dbReference>
<keyword evidence="12" id="KW-0813">Transport</keyword>
<feature type="transmembrane region" description="Helical" evidence="33">
    <location>
        <begin position="7"/>
        <end position="29"/>
    </location>
</feature>
<evidence type="ECO:0000256" key="14">
    <source>
        <dbReference type="ARBA" id="ARBA00022499"/>
    </source>
</evidence>
<comment type="similarity">
    <text evidence="10">Belongs to the CD36 family.</text>
</comment>
<dbReference type="GO" id="GO:0030169">
    <property type="term" value="F:low-density lipoprotein particle binding"/>
    <property type="evidence" value="ECO:0007669"/>
    <property type="project" value="TreeGrafter"/>
</dbReference>
<dbReference type="InterPro" id="IPR005428">
    <property type="entry name" value="CD36/SCARB1/SNMP1"/>
</dbReference>
<comment type="catalytic activity">
    <reaction evidence="5">
        <text>butanoate(out) = butanoate(in)</text>
        <dbReference type="Rhea" id="RHEA:45248"/>
        <dbReference type="ChEBI" id="CHEBI:17968"/>
    </reaction>
    <physiologicalReaction direction="left-to-right" evidence="5">
        <dbReference type="Rhea" id="RHEA:45249"/>
    </physiologicalReaction>
</comment>
<evidence type="ECO:0000256" key="21">
    <source>
        <dbReference type="ARBA" id="ARBA00023136"/>
    </source>
</evidence>
<keyword evidence="15 33" id="KW-0812">Transmembrane</keyword>
<dbReference type="GO" id="GO:0005901">
    <property type="term" value="C:caveola"/>
    <property type="evidence" value="ECO:0007669"/>
    <property type="project" value="TreeGrafter"/>
</dbReference>
<evidence type="ECO:0000256" key="8">
    <source>
        <dbReference type="ARBA" id="ARBA00004555"/>
    </source>
</evidence>
<evidence type="ECO:0000256" key="23">
    <source>
        <dbReference type="ARBA" id="ARBA00023157"/>
    </source>
</evidence>
<evidence type="ECO:0000256" key="30">
    <source>
        <dbReference type="ARBA" id="ARBA00032188"/>
    </source>
</evidence>
<name>A0AAD1RPI7_PELCU</name>
<dbReference type="PRINTS" id="PR01609">
    <property type="entry name" value="CD36FAMILY"/>
</dbReference>
<evidence type="ECO:0000256" key="27">
    <source>
        <dbReference type="ARBA" id="ARBA00023949"/>
    </source>
</evidence>
<comment type="catalytic activity">
    <reaction evidence="1">
        <text>(9Z,12Z)-octadecadienoate(out) = (9Z,12Z)-octadecadienoate(in)</text>
        <dbReference type="Rhea" id="RHEA:45264"/>
        <dbReference type="ChEBI" id="CHEBI:30245"/>
    </reaction>
    <physiologicalReaction direction="left-to-right" evidence="1">
        <dbReference type="Rhea" id="RHEA:45265"/>
    </physiologicalReaction>
</comment>
<dbReference type="GO" id="GO:0019915">
    <property type="term" value="P:lipid storage"/>
    <property type="evidence" value="ECO:0007669"/>
    <property type="project" value="TreeGrafter"/>
</dbReference>
<keyword evidence="13" id="KW-1003">Cell membrane</keyword>
<dbReference type="PRINTS" id="PR01610">
    <property type="entry name" value="CD36ANTIGEN"/>
</dbReference>
<feature type="transmembrane region" description="Helical" evidence="33">
    <location>
        <begin position="442"/>
        <end position="467"/>
    </location>
</feature>
<evidence type="ECO:0000313" key="35">
    <source>
        <dbReference type="Proteomes" id="UP001295444"/>
    </source>
</evidence>
<keyword evidence="14" id="KW-1017">Isopeptide bond</keyword>
<evidence type="ECO:0000256" key="18">
    <source>
        <dbReference type="ARBA" id="ARBA00022989"/>
    </source>
</evidence>
<comment type="catalytic activity">
    <reaction evidence="3">
        <text>hexadecanoate(out) = hexadecanoate(in)</text>
        <dbReference type="Rhea" id="RHEA:45256"/>
        <dbReference type="ChEBI" id="CHEBI:7896"/>
    </reaction>
    <physiologicalReaction direction="left-to-right" evidence="3">
        <dbReference type="Rhea" id="RHEA:45257"/>
    </physiologicalReaction>
</comment>
<proteinExistence type="inferred from homology"/>
<evidence type="ECO:0000256" key="5">
    <source>
        <dbReference type="ARBA" id="ARBA00001892"/>
    </source>
</evidence>
<dbReference type="Pfam" id="PF01130">
    <property type="entry name" value="CD36"/>
    <property type="match status" value="1"/>
</dbReference>
<dbReference type="PANTHER" id="PTHR11923">
    <property type="entry name" value="SCAVENGER RECEPTOR CLASS B TYPE-1 SR-B1"/>
    <property type="match status" value="1"/>
</dbReference>
<evidence type="ECO:0000256" key="28">
    <source>
        <dbReference type="ARBA" id="ARBA00029966"/>
    </source>
</evidence>
<keyword evidence="25" id="KW-0325">Glycoprotein</keyword>
<dbReference type="GO" id="GO:0006898">
    <property type="term" value="P:receptor-mediated endocytosis"/>
    <property type="evidence" value="ECO:0007669"/>
    <property type="project" value="TreeGrafter"/>
</dbReference>
<evidence type="ECO:0000256" key="13">
    <source>
        <dbReference type="ARBA" id="ARBA00022475"/>
    </source>
</evidence>
<keyword evidence="19" id="KW-0333">Golgi apparatus</keyword>
<keyword evidence="23 32" id="KW-1015">Disulfide bond</keyword>
<evidence type="ECO:0000256" key="9">
    <source>
        <dbReference type="ARBA" id="ARBA00004651"/>
    </source>
</evidence>
<comment type="subcellular location">
    <subcellularLocation>
        <location evidence="6">Apical cell membrane</location>
    </subcellularLocation>
    <subcellularLocation>
        <location evidence="9">Cell membrane</location>
        <topology evidence="9">Multi-pass membrane protein</topology>
    </subcellularLocation>
    <subcellularLocation>
        <location evidence="8">Golgi apparatus</location>
    </subcellularLocation>
    <subcellularLocation>
        <location evidence="7">Membrane raft</location>
    </subcellularLocation>
</comment>
<keyword evidence="17" id="KW-0130">Cell adhesion</keyword>
<evidence type="ECO:0000256" key="3">
    <source>
        <dbReference type="ARBA" id="ARBA00000934"/>
    </source>
</evidence>
<evidence type="ECO:0000256" key="20">
    <source>
        <dbReference type="ARBA" id="ARBA00023055"/>
    </source>
</evidence>
<evidence type="ECO:0000256" key="11">
    <source>
        <dbReference type="ARBA" id="ARBA00020772"/>
    </source>
</evidence>
<evidence type="ECO:0000256" key="15">
    <source>
        <dbReference type="ARBA" id="ARBA00022692"/>
    </source>
</evidence>
<evidence type="ECO:0000256" key="12">
    <source>
        <dbReference type="ARBA" id="ARBA00022448"/>
    </source>
</evidence>
<evidence type="ECO:0000256" key="19">
    <source>
        <dbReference type="ARBA" id="ARBA00023034"/>
    </source>
</evidence>
<reference evidence="34" key="1">
    <citation type="submission" date="2022-03" db="EMBL/GenBank/DDBJ databases">
        <authorList>
            <person name="Alioto T."/>
            <person name="Alioto T."/>
            <person name="Gomez Garrido J."/>
        </authorList>
    </citation>
    <scope>NUCLEOTIDE SEQUENCE</scope>
</reference>
<comment type="catalytic activity">
    <reaction evidence="2">
        <text>(9Z)-octadecenoate(out) = (9Z)-octadecenoate(in)</text>
        <dbReference type="Rhea" id="RHEA:33655"/>
        <dbReference type="ChEBI" id="CHEBI:30823"/>
    </reaction>
    <physiologicalReaction direction="left-to-right" evidence="2">
        <dbReference type="Rhea" id="RHEA:33656"/>
    </physiologicalReaction>
</comment>
<dbReference type="EMBL" id="OW240914">
    <property type="protein sequence ID" value="CAH2275694.1"/>
    <property type="molecule type" value="Genomic_DNA"/>
</dbReference>
<keyword evidence="26" id="KW-0449">Lipoprotein</keyword>
<dbReference type="AlphaFoldDB" id="A0AAD1RPI7"/>
<evidence type="ECO:0000256" key="33">
    <source>
        <dbReference type="SAM" id="Phobius"/>
    </source>
</evidence>
<dbReference type="GO" id="GO:0016324">
    <property type="term" value="C:apical plasma membrane"/>
    <property type="evidence" value="ECO:0007669"/>
    <property type="project" value="UniProtKB-SubCell"/>
</dbReference>
<sequence length="483" mass="54341">MCCKAIIWLSVASVIGGLLAILGGILIPLGDKIIGDEVSKEAVIQDGTIAYENWIVTGSPVYRYFWVYEVLNPDKVLQAEVPQLRQRGPYVYLVRHLPKLNVTQHHNGTVTFWQPNEAIFQEDKSNGSEHDIFTVLNLAVAAAPDMFSGLLPLVNGFINRSNSSLFQNRSVREILWGYRDPFLELIPNALLADKTTGLFYPYNGTADGSYNVYNGKDGISKVALINRYKGERTLSYWKDDYCDMLNGSDAASFPPSVDKNKLLYFFSSEICRSIFGVFEKEYILKGIKLYRFVVPSLALASPVQNPDNHCYCTEIELSRNCTAAGVLDLRSCQDGKPVFLSLPHYLYASDFLLDSVVGLKPNKEEHETYVDVEPISGFTMHFAKRLQVNIMFTPHKEIDVMSNLSSEFIFPVVWLNETAMISDESADEFIKSVTFPIKLLEIMQIVLLCVGFAVFIPCTIAIIVICCKKPKVPKSYFANLEYL</sequence>
<evidence type="ECO:0000256" key="7">
    <source>
        <dbReference type="ARBA" id="ARBA00004285"/>
    </source>
</evidence>
<keyword evidence="35" id="KW-1185">Reference proteome</keyword>
<evidence type="ECO:0000256" key="31">
    <source>
        <dbReference type="ARBA" id="ARBA00032780"/>
    </source>
</evidence>
<evidence type="ECO:0000256" key="25">
    <source>
        <dbReference type="ARBA" id="ARBA00023180"/>
    </source>
</evidence>
<organism evidence="34 35">
    <name type="scientific">Pelobates cultripes</name>
    <name type="common">Western spadefoot toad</name>
    <dbReference type="NCBI Taxonomy" id="61616"/>
    <lineage>
        <taxon>Eukaryota</taxon>
        <taxon>Metazoa</taxon>
        <taxon>Chordata</taxon>
        <taxon>Craniata</taxon>
        <taxon>Vertebrata</taxon>
        <taxon>Euteleostomi</taxon>
        <taxon>Amphibia</taxon>
        <taxon>Batrachia</taxon>
        <taxon>Anura</taxon>
        <taxon>Pelobatoidea</taxon>
        <taxon>Pelobatidae</taxon>
        <taxon>Pelobates</taxon>
    </lineage>
</organism>
<dbReference type="PANTHER" id="PTHR11923:SF12">
    <property type="entry name" value="PLATELET GLYCOPROTEIN 4"/>
    <property type="match status" value="1"/>
</dbReference>
<evidence type="ECO:0000256" key="24">
    <source>
        <dbReference type="ARBA" id="ARBA00023170"/>
    </source>
</evidence>
<dbReference type="InterPro" id="IPR002159">
    <property type="entry name" value="CD36_fam"/>
</dbReference>
<keyword evidence="24" id="KW-0675">Receptor</keyword>
<comment type="catalytic activity">
    <reaction evidence="4">
        <text>tetradecanoate(out) = tetradecanoate(in)</text>
        <dbReference type="Rhea" id="RHEA:45252"/>
        <dbReference type="ChEBI" id="CHEBI:30807"/>
    </reaction>
    <physiologicalReaction direction="left-to-right" evidence="4">
        <dbReference type="Rhea" id="RHEA:45253"/>
    </physiologicalReaction>
</comment>
<dbReference type="GO" id="GO:0150094">
    <property type="term" value="P:amyloid-beta clearance by cellular catabolic process"/>
    <property type="evidence" value="ECO:0007669"/>
    <property type="project" value="TreeGrafter"/>
</dbReference>
<dbReference type="GO" id="GO:0005794">
    <property type="term" value="C:Golgi apparatus"/>
    <property type="evidence" value="ECO:0007669"/>
    <property type="project" value="UniProtKB-SubCell"/>
</dbReference>
<evidence type="ECO:0000256" key="6">
    <source>
        <dbReference type="ARBA" id="ARBA00004221"/>
    </source>
</evidence>
<keyword evidence="20" id="KW-0445">Lipid transport</keyword>
<evidence type="ECO:0000256" key="26">
    <source>
        <dbReference type="ARBA" id="ARBA00023288"/>
    </source>
</evidence>
<feature type="disulfide bond" evidence="32">
    <location>
        <begin position="312"/>
        <end position="321"/>
    </location>
</feature>
<feature type="disulfide bond" evidence="32">
    <location>
        <begin position="242"/>
        <end position="310"/>
    </location>
</feature>
<dbReference type="GO" id="GO:0044539">
    <property type="term" value="P:long-chain fatty acid import into cell"/>
    <property type="evidence" value="ECO:0007669"/>
    <property type="project" value="TreeGrafter"/>
</dbReference>
<evidence type="ECO:0000256" key="17">
    <source>
        <dbReference type="ARBA" id="ARBA00022889"/>
    </source>
</evidence>
<keyword evidence="18 33" id="KW-1133">Transmembrane helix</keyword>
<evidence type="ECO:0000256" key="29">
    <source>
        <dbReference type="ARBA" id="ARBA00031821"/>
    </source>
</evidence>
<protein>
    <recommendedName>
        <fullName evidence="11">Platelet glycoprotein 4</fullName>
    </recommendedName>
    <alternativeName>
        <fullName evidence="31">Glycoprotein IIIb</fullName>
    </alternativeName>
    <alternativeName>
        <fullName evidence="29">PAS IV</fullName>
    </alternativeName>
    <alternativeName>
        <fullName evidence="30">PAS-4</fullName>
    </alternativeName>
    <alternativeName>
        <fullName evidence="28">Platelet glycoprotein IV</fullName>
    </alternativeName>
</protein>
<dbReference type="GO" id="GO:0005041">
    <property type="term" value="F:low-density lipoprotein particle receptor activity"/>
    <property type="evidence" value="ECO:0007669"/>
    <property type="project" value="TreeGrafter"/>
</dbReference>
<evidence type="ECO:0000256" key="10">
    <source>
        <dbReference type="ARBA" id="ARBA00010532"/>
    </source>
</evidence>
<keyword evidence="16" id="KW-0832">Ubl conjugation</keyword>